<feature type="region of interest" description="Disordered" evidence="1">
    <location>
        <begin position="303"/>
        <end position="335"/>
    </location>
</feature>
<accession>A0A8B8A4Q4</accession>
<dbReference type="AlphaFoldDB" id="A0A8B8A4Q4"/>
<dbReference type="GeneID" id="110990303"/>
<protein>
    <submittedName>
        <fullName evidence="3">Uncharacterized protein LOC110990303</fullName>
    </submittedName>
</protein>
<dbReference type="OrthoDB" id="10018421at2759"/>
<evidence type="ECO:0000313" key="3">
    <source>
        <dbReference type="RefSeq" id="XP_022110911.1"/>
    </source>
</evidence>
<dbReference type="PANTHER" id="PTHR21301:SF11">
    <property type="entry name" value="GIY-YIG DOMAIN-CONTAINING PROTEIN"/>
    <property type="match status" value="1"/>
</dbReference>
<keyword evidence="2" id="KW-1185">Reference proteome</keyword>
<dbReference type="PANTHER" id="PTHR21301">
    <property type="entry name" value="REVERSE TRANSCRIPTASE"/>
    <property type="match status" value="1"/>
</dbReference>
<dbReference type="KEGG" id="aplc:110990303"/>
<reference evidence="3" key="1">
    <citation type="submission" date="2025-08" db="UniProtKB">
        <authorList>
            <consortium name="RefSeq"/>
        </authorList>
    </citation>
    <scope>IDENTIFICATION</scope>
</reference>
<dbReference type="RefSeq" id="XP_022110911.1">
    <property type="nucleotide sequence ID" value="XM_022255219.1"/>
</dbReference>
<sequence length="438" mass="50355">MNFALVPQSSPIEDIIQHTEPILRHLDKSAANEIRLQVHQALRKHKPTKPNISKLEQAAINSLPFYRELRKDPTPSIERRLQQKLLSLQRTGTSPSPFTDATTIAKDRLAADPAFKDRTDLTPEQLHDLLLTCVNSSSFRWRDKFFEQSAGTSMGSPISPVLAGMFMEEFEQPAINTSDHRPKVWLRFVEDILVIWQHGQDNLRLSLEHLNGLHSSIQFTMEQDPNGNISFLDVQVTRKEDGSLARTVYRQPTHTERYHHNTSFHHPKIKSSVNWALVGICYKEFLGQELHHISAALQRNGYKRSQVKTHDPRSTPGQRVSYRPYPKPTMYIGETGRDIPTRINEHKAHGRKGELEKSSIIKHARTEDHQINWSQAELITSIEQWYPRRIREAIEIIKRDTVPQDIGFSISDIWRPSSHPSPMGLLYSMTPQLSSLFS</sequence>
<organism evidence="2 3">
    <name type="scientific">Acanthaster planci</name>
    <name type="common">Crown-of-thorns starfish</name>
    <dbReference type="NCBI Taxonomy" id="133434"/>
    <lineage>
        <taxon>Eukaryota</taxon>
        <taxon>Metazoa</taxon>
        <taxon>Echinodermata</taxon>
        <taxon>Eleutherozoa</taxon>
        <taxon>Asterozoa</taxon>
        <taxon>Asteroidea</taxon>
        <taxon>Valvatacea</taxon>
        <taxon>Valvatida</taxon>
        <taxon>Acanthasteridae</taxon>
        <taxon>Acanthaster</taxon>
    </lineage>
</organism>
<name>A0A8B8A4Q4_ACAPL</name>
<evidence type="ECO:0000256" key="1">
    <source>
        <dbReference type="SAM" id="MobiDB-lite"/>
    </source>
</evidence>
<evidence type="ECO:0000313" key="2">
    <source>
        <dbReference type="Proteomes" id="UP000694845"/>
    </source>
</evidence>
<dbReference type="Proteomes" id="UP000694845">
    <property type="component" value="Unplaced"/>
</dbReference>
<gene>
    <name evidence="3" type="primary">LOC110990303</name>
</gene>
<proteinExistence type="predicted"/>
<dbReference type="CDD" id="cd10442">
    <property type="entry name" value="GIY-YIG_PLEs"/>
    <property type="match status" value="1"/>
</dbReference>